<dbReference type="Proteomes" id="UP000252458">
    <property type="component" value="Unassembled WGS sequence"/>
</dbReference>
<dbReference type="InterPro" id="IPR050643">
    <property type="entry name" value="Periplasmic_pilus_chap"/>
</dbReference>
<feature type="domain" description="Pili assembly chaperone N-terminal" evidence="6">
    <location>
        <begin position="36"/>
        <end position="135"/>
    </location>
</feature>
<organism evidence="8 9">
    <name type="scientific">Burkholderia reimsis</name>
    <dbReference type="NCBI Taxonomy" id="2234132"/>
    <lineage>
        <taxon>Bacteria</taxon>
        <taxon>Pseudomonadati</taxon>
        <taxon>Pseudomonadota</taxon>
        <taxon>Betaproteobacteria</taxon>
        <taxon>Burkholderiales</taxon>
        <taxon>Burkholderiaceae</taxon>
        <taxon>Burkholderia</taxon>
    </lineage>
</organism>
<name>A0A365QV71_9BURK</name>
<dbReference type="InterPro" id="IPR008962">
    <property type="entry name" value="PapD-like_sf"/>
</dbReference>
<dbReference type="GO" id="GO:0030288">
    <property type="term" value="C:outer membrane-bounded periplasmic space"/>
    <property type="evidence" value="ECO:0007669"/>
    <property type="project" value="InterPro"/>
</dbReference>
<keyword evidence="4" id="KW-0574">Periplasm</keyword>
<gene>
    <name evidence="8" type="ORF">DPV79_16340</name>
</gene>
<dbReference type="Pfam" id="PF00345">
    <property type="entry name" value="PapD_N"/>
    <property type="match status" value="1"/>
</dbReference>
<comment type="similarity">
    <text evidence="2">Belongs to the periplasmic pilus chaperone family.</text>
</comment>
<reference evidence="8 9" key="1">
    <citation type="submission" date="2018-06" db="EMBL/GenBank/DDBJ databases">
        <title>Draft genome sequence of Burkholderia reimsis strain BE51 isolated from a French agricultural soil.</title>
        <authorList>
            <person name="Esmaeel Q."/>
        </authorList>
    </citation>
    <scope>NUCLEOTIDE SEQUENCE [LARGE SCALE GENOMIC DNA]</scope>
    <source>
        <strain evidence="8 9">BE51</strain>
    </source>
</reference>
<evidence type="ECO:0000313" key="8">
    <source>
        <dbReference type="EMBL" id="RBB38943.1"/>
    </source>
</evidence>
<evidence type="ECO:0000256" key="3">
    <source>
        <dbReference type="ARBA" id="ARBA00022729"/>
    </source>
</evidence>
<evidence type="ECO:0000256" key="1">
    <source>
        <dbReference type="ARBA" id="ARBA00004418"/>
    </source>
</evidence>
<dbReference type="EMBL" id="QMFZ01000012">
    <property type="protein sequence ID" value="RBB38943.1"/>
    <property type="molecule type" value="Genomic_DNA"/>
</dbReference>
<evidence type="ECO:0000256" key="2">
    <source>
        <dbReference type="ARBA" id="ARBA00007399"/>
    </source>
</evidence>
<dbReference type="GO" id="GO:0071555">
    <property type="term" value="P:cell wall organization"/>
    <property type="evidence" value="ECO:0007669"/>
    <property type="project" value="InterPro"/>
</dbReference>
<dbReference type="InterPro" id="IPR016147">
    <property type="entry name" value="Pili_assmbl_chaperone_N"/>
</dbReference>
<proteinExistence type="inferred from homology"/>
<dbReference type="Pfam" id="PF02753">
    <property type="entry name" value="PapD_C"/>
    <property type="match status" value="1"/>
</dbReference>
<evidence type="ECO:0000256" key="5">
    <source>
        <dbReference type="ARBA" id="ARBA00023186"/>
    </source>
</evidence>
<protein>
    <submittedName>
        <fullName evidence="8">Molecular chaperone</fullName>
    </submittedName>
</protein>
<dbReference type="InterPro" id="IPR001829">
    <property type="entry name" value="Pili_assmbl_chaperone_bac"/>
</dbReference>
<dbReference type="InterPro" id="IPR016148">
    <property type="entry name" value="Pili_assmbl_chaperone_C"/>
</dbReference>
<dbReference type="InterPro" id="IPR013783">
    <property type="entry name" value="Ig-like_fold"/>
</dbReference>
<comment type="caution">
    <text evidence="8">The sequence shown here is derived from an EMBL/GenBank/DDBJ whole genome shotgun (WGS) entry which is preliminary data.</text>
</comment>
<evidence type="ECO:0000259" key="6">
    <source>
        <dbReference type="Pfam" id="PF00345"/>
    </source>
</evidence>
<feature type="domain" description="Pili assembly chaperone C-terminal" evidence="7">
    <location>
        <begin position="161"/>
        <end position="220"/>
    </location>
</feature>
<accession>A0A365QV71</accession>
<dbReference type="InterPro" id="IPR036316">
    <property type="entry name" value="Pili_assmbl_chap_C_dom_sf"/>
</dbReference>
<comment type="subcellular location">
    <subcellularLocation>
        <location evidence="1">Periplasm</location>
    </subcellularLocation>
</comment>
<dbReference type="AlphaFoldDB" id="A0A365QV71"/>
<dbReference type="SUPFAM" id="SSF49584">
    <property type="entry name" value="Periplasmic chaperone C-domain"/>
    <property type="match status" value="1"/>
</dbReference>
<sequence length="239" mass="26519">MVFLFKSIIFFLVFYSTLSTAHISFDDKNRFIMSGNRMSVNIVNDGVDAALAEVSVSWGDSKNVDYVPLVVSNPLLKIPAGGRASVNILYQGEGLPKDRESYMLLNILDVPTAPHEPNNLQIALRHRLKLLYRPPLKETLDDAMANLGWKLLGNGDQIAANNPSPYYLTLTDIEITDQNHRICGEPIEHLMISPFSSTSLEIPNCSPASLRFGIVSDAGNMRPYQAELIPDKNNLGSRM</sequence>
<dbReference type="PANTHER" id="PTHR30251:SF2">
    <property type="entry name" value="FIMBRIAL CHAPERONE YADV-RELATED"/>
    <property type="match status" value="1"/>
</dbReference>
<keyword evidence="5" id="KW-0143">Chaperone</keyword>
<evidence type="ECO:0000313" key="9">
    <source>
        <dbReference type="Proteomes" id="UP000252458"/>
    </source>
</evidence>
<dbReference type="PRINTS" id="PR00969">
    <property type="entry name" value="CHAPERONPILI"/>
</dbReference>
<dbReference type="SUPFAM" id="SSF49354">
    <property type="entry name" value="PapD-like"/>
    <property type="match status" value="1"/>
</dbReference>
<keyword evidence="3" id="KW-0732">Signal</keyword>
<dbReference type="Gene3D" id="2.60.40.10">
    <property type="entry name" value="Immunoglobulins"/>
    <property type="match status" value="2"/>
</dbReference>
<keyword evidence="9" id="KW-1185">Reference proteome</keyword>
<dbReference type="PANTHER" id="PTHR30251">
    <property type="entry name" value="PILUS ASSEMBLY CHAPERONE"/>
    <property type="match status" value="1"/>
</dbReference>
<evidence type="ECO:0000256" key="4">
    <source>
        <dbReference type="ARBA" id="ARBA00022764"/>
    </source>
</evidence>
<evidence type="ECO:0000259" key="7">
    <source>
        <dbReference type="Pfam" id="PF02753"/>
    </source>
</evidence>